<dbReference type="Gene3D" id="3.30.1150.10">
    <property type="match status" value="3"/>
</dbReference>
<gene>
    <name evidence="13" type="ordered locus">Oter_1010</name>
</gene>
<keyword evidence="9" id="KW-0472">Membrane</keyword>
<dbReference type="GO" id="GO:0055085">
    <property type="term" value="P:transmembrane transport"/>
    <property type="evidence" value="ECO:0007669"/>
    <property type="project" value="InterPro"/>
</dbReference>
<name>B1ZXS6_OPITP</name>
<evidence type="ECO:0000256" key="9">
    <source>
        <dbReference type="ARBA" id="ARBA00023136"/>
    </source>
</evidence>
<dbReference type="NCBIfam" id="TIGR01352">
    <property type="entry name" value="tonB_Cterm"/>
    <property type="match status" value="2"/>
</dbReference>
<evidence type="ECO:0000256" key="10">
    <source>
        <dbReference type="SAM" id="MobiDB-lite"/>
    </source>
</evidence>
<proteinExistence type="inferred from homology"/>
<dbReference type="Gene3D" id="3.30.2420.10">
    <property type="entry name" value="TonB"/>
    <property type="match status" value="1"/>
</dbReference>
<dbReference type="GO" id="GO:0015031">
    <property type="term" value="P:protein transport"/>
    <property type="evidence" value="ECO:0007669"/>
    <property type="project" value="UniProtKB-KW"/>
</dbReference>
<dbReference type="OrthoDB" id="6676692at2"/>
<evidence type="ECO:0000256" key="5">
    <source>
        <dbReference type="ARBA" id="ARBA00022519"/>
    </source>
</evidence>
<evidence type="ECO:0000256" key="8">
    <source>
        <dbReference type="ARBA" id="ARBA00022989"/>
    </source>
</evidence>
<dbReference type="GO" id="GO:0005886">
    <property type="term" value="C:plasma membrane"/>
    <property type="evidence" value="ECO:0007669"/>
    <property type="project" value="UniProtKB-SubCell"/>
</dbReference>
<dbReference type="EMBL" id="CP001032">
    <property type="protein sequence ID" value="ACB74298.1"/>
    <property type="molecule type" value="Genomic_DNA"/>
</dbReference>
<comment type="similarity">
    <text evidence="2">Belongs to the TonB family.</text>
</comment>
<evidence type="ECO:0000313" key="13">
    <source>
        <dbReference type="EMBL" id="ACB74298.1"/>
    </source>
</evidence>
<comment type="subcellular location">
    <subcellularLocation>
        <location evidence="1">Cell inner membrane</location>
        <topology evidence="1">Single-pass membrane protein</topology>
        <orientation evidence="1">Periplasmic side</orientation>
    </subcellularLocation>
</comment>
<reference evidence="13 14" key="1">
    <citation type="journal article" date="2011" name="J. Bacteriol.">
        <title>Genome sequence of the verrucomicrobium Opitutus terrae PB90-1, an abundant inhabitant of rice paddy soil ecosystems.</title>
        <authorList>
            <person name="van Passel M.W."/>
            <person name="Kant R."/>
            <person name="Palva A."/>
            <person name="Copeland A."/>
            <person name="Lucas S."/>
            <person name="Lapidus A."/>
            <person name="Glavina del Rio T."/>
            <person name="Pitluck S."/>
            <person name="Goltsman E."/>
            <person name="Clum A."/>
            <person name="Sun H."/>
            <person name="Schmutz J."/>
            <person name="Larimer F.W."/>
            <person name="Land M.L."/>
            <person name="Hauser L."/>
            <person name="Kyrpides N."/>
            <person name="Mikhailova N."/>
            <person name="Richardson P.P."/>
            <person name="Janssen P.H."/>
            <person name="de Vos W.M."/>
            <person name="Smidt H."/>
        </authorList>
    </citation>
    <scope>NUCLEOTIDE SEQUENCE [LARGE SCALE GENOMIC DNA]</scope>
    <source>
        <strain evidence="14">DSM 11246 / JCM 15787 / PB90-1</strain>
    </source>
</reference>
<evidence type="ECO:0000256" key="11">
    <source>
        <dbReference type="SAM" id="SignalP"/>
    </source>
</evidence>
<evidence type="ECO:0000256" key="2">
    <source>
        <dbReference type="ARBA" id="ARBA00006555"/>
    </source>
</evidence>
<dbReference type="RefSeq" id="WP_012373836.1">
    <property type="nucleotide sequence ID" value="NC_010571.1"/>
</dbReference>
<evidence type="ECO:0000256" key="6">
    <source>
        <dbReference type="ARBA" id="ARBA00022692"/>
    </source>
</evidence>
<feature type="domain" description="TonB C-terminal" evidence="12">
    <location>
        <begin position="393"/>
        <end position="459"/>
    </location>
</feature>
<evidence type="ECO:0000313" key="14">
    <source>
        <dbReference type="Proteomes" id="UP000007013"/>
    </source>
</evidence>
<feature type="chain" id="PRO_5002775006" evidence="11">
    <location>
        <begin position="25"/>
        <end position="466"/>
    </location>
</feature>
<keyword evidence="6" id="KW-0812">Transmembrane</keyword>
<accession>B1ZXS6</accession>
<feature type="signal peptide" evidence="11">
    <location>
        <begin position="1"/>
        <end position="24"/>
    </location>
</feature>
<dbReference type="Pfam" id="PF03544">
    <property type="entry name" value="TonB_C"/>
    <property type="match status" value="3"/>
</dbReference>
<feature type="domain" description="TonB C-terminal" evidence="12">
    <location>
        <begin position="159"/>
        <end position="230"/>
    </location>
</feature>
<dbReference type="InterPro" id="IPR051045">
    <property type="entry name" value="TonB-dependent_transducer"/>
</dbReference>
<keyword evidence="11" id="KW-0732">Signal</keyword>
<sequence length="466" mass="49220">MLLARIGLLALICAGLLAGSIARAATASAQPPEPPLVADGPALLREWSPPVYPPEQLAKKTGGMVTVRLIVDEHGIVTSARAMPDSDEAFVASALAAVRAWKFAPAIEEQKPAPCCLETLVAYSPARGQLKPSVVPPQEQTFSLPARTTPEPQSSPPGEYPSVLVDRKLAGAVRFGGVVTTDGRLIQPRIDAASHVEFVLPALQALERWAFKPAMQGDLAVRANVEAVMTFEALFDKPEEVLTANRITAPDGSPPPTAPRPTFVADPVWPIDALLRGEEGAATVEYQVTPTGRVRGVRVREASQPEFGAALAAAIEASGYGRTLGDPGAPPIALMQRVAFKAVPADLTESTDPIARLVIAMRAGQIGSAKGLDRKLAPIYRAPPAYPGSLVSADGGPKGRAEIEFVVDREGRVRLPRIVSATQPEFGWAAATAIAQWVFQPPTRGGQPVDVKVKIPFEFAAVTAPE</sequence>
<evidence type="ECO:0000256" key="1">
    <source>
        <dbReference type="ARBA" id="ARBA00004383"/>
    </source>
</evidence>
<protein>
    <submittedName>
        <fullName evidence="13">TonB family protein</fullName>
    </submittedName>
</protein>
<keyword evidence="8" id="KW-1133">Transmembrane helix</keyword>
<evidence type="ECO:0000256" key="7">
    <source>
        <dbReference type="ARBA" id="ARBA00022927"/>
    </source>
</evidence>
<feature type="region of interest" description="Disordered" evidence="10">
    <location>
        <begin position="132"/>
        <end position="160"/>
    </location>
</feature>
<keyword evidence="14" id="KW-1185">Reference proteome</keyword>
<dbReference type="HOGENOM" id="CLU_676045_0_0_0"/>
<evidence type="ECO:0000259" key="12">
    <source>
        <dbReference type="Pfam" id="PF03544"/>
    </source>
</evidence>
<keyword evidence="4" id="KW-1003">Cell membrane</keyword>
<keyword evidence="5" id="KW-0997">Cell inner membrane</keyword>
<dbReference type="InterPro" id="IPR006260">
    <property type="entry name" value="TonB/TolA_C"/>
</dbReference>
<dbReference type="KEGG" id="ote:Oter_1010"/>
<keyword evidence="7" id="KW-0653">Protein transport</keyword>
<feature type="domain" description="TonB C-terminal" evidence="12">
    <location>
        <begin position="49"/>
        <end position="115"/>
    </location>
</feature>
<dbReference type="SUPFAM" id="SSF74653">
    <property type="entry name" value="TolA/TonB C-terminal domain"/>
    <property type="match status" value="4"/>
</dbReference>
<evidence type="ECO:0000256" key="3">
    <source>
        <dbReference type="ARBA" id="ARBA00022448"/>
    </source>
</evidence>
<organism evidence="13 14">
    <name type="scientific">Opitutus terrae (strain DSM 11246 / JCM 15787 / PB90-1)</name>
    <dbReference type="NCBI Taxonomy" id="452637"/>
    <lineage>
        <taxon>Bacteria</taxon>
        <taxon>Pseudomonadati</taxon>
        <taxon>Verrucomicrobiota</taxon>
        <taxon>Opitutia</taxon>
        <taxon>Opitutales</taxon>
        <taxon>Opitutaceae</taxon>
        <taxon>Opitutus</taxon>
    </lineage>
</organism>
<dbReference type="Proteomes" id="UP000007013">
    <property type="component" value="Chromosome"/>
</dbReference>
<dbReference type="eggNOG" id="COG0810">
    <property type="taxonomic scope" value="Bacteria"/>
</dbReference>
<evidence type="ECO:0000256" key="4">
    <source>
        <dbReference type="ARBA" id="ARBA00022475"/>
    </source>
</evidence>
<dbReference type="STRING" id="452637.Oter_1010"/>
<dbReference type="AlphaFoldDB" id="B1ZXS6"/>
<dbReference type="InterPro" id="IPR037682">
    <property type="entry name" value="TonB_C"/>
</dbReference>
<keyword evidence="3" id="KW-0813">Transport</keyword>
<dbReference type="PANTHER" id="PTHR33446">
    <property type="entry name" value="PROTEIN TONB-RELATED"/>
    <property type="match status" value="1"/>
</dbReference>